<sequence length="68" mass="8084">MIKVAQSLEPPSCLSVNYDPDNDEYKIWCGNQPYYFYQDEIEKLDDEKRALKKEVKKLRSLVNNLIED</sequence>
<evidence type="ECO:0000256" key="1">
    <source>
        <dbReference type="SAM" id="Coils"/>
    </source>
</evidence>
<evidence type="ECO:0000313" key="2">
    <source>
        <dbReference type="EMBL" id="OUB60089.1"/>
    </source>
</evidence>
<gene>
    <name evidence="2" type="ORF">BK750_25270</name>
</gene>
<dbReference type="EMBL" id="MOOS01000180">
    <property type="protein sequence ID" value="OUB60089.1"/>
    <property type="molecule type" value="Genomic_DNA"/>
</dbReference>
<name>A0A9X6QW12_BACTJ</name>
<reference evidence="2 3" key="1">
    <citation type="submission" date="2016-10" db="EMBL/GenBank/DDBJ databases">
        <title>Comparative genomics of Bacillus thuringiensis reveals a path to pathogens against multiple invertebrate hosts.</title>
        <authorList>
            <person name="Zheng J."/>
            <person name="Gao Q."/>
            <person name="Liu H."/>
            <person name="Peng D."/>
            <person name="Ruan L."/>
            <person name="Sun M."/>
        </authorList>
    </citation>
    <scope>NUCLEOTIDE SEQUENCE [LARGE SCALE GENOMIC DNA]</scope>
    <source>
        <strain evidence="2">BGSC 4CF1</strain>
    </source>
</reference>
<protein>
    <submittedName>
        <fullName evidence="2">Uncharacterized protein</fullName>
    </submittedName>
</protein>
<dbReference type="AlphaFoldDB" id="A0A9X6QW12"/>
<accession>A0A9X6QW12</accession>
<keyword evidence="1" id="KW-0175">Coiled coil</keyword>
<comment type="caution">
    <text evidence="2">The sequence shown here is derived from an EMBL/GenBank/DDBJ whole genome shotgun (WGS) entry which is preliminary data.</text>
</comment>
<organism evidence="2 3">
    <name type="scientific">Bacillus thuringiensis subsp. jegathesan</name>
    <dbReference type="NCBI Taxonomy" id="56955"/>
    <lineage>
        <taxon>Bacteria</taxon>
        <taxon>Bacillati</taxon>
        <taxon>Bacillota</taxon>
        <taxon>Bacilli</taxon>
        <taxon>Bacillales</taxon>
        <taxon>Bacillaceae</taxon>
        <taxon>Bacillus</taxon>
        <taxon>Bacillus cereus group</taxon>
    </lineage>
</organism>
<dbReference type="Proteomes" id="UP000194853">
    <property type="component" value="Unassembled WGS sequence"/>
</dbReference>
<proteinExistence type="predicted"/>
<feature type="coiled-coil region" evidence="1">
    <location>
        <begin position="34"/>
        <end position="68"/>
    </location>
</feature>
<evidence type="ECO:0000313" key="3">
    <source>
        <dbReference type="Proteomes" id="UP000194853"/>
    </source>
</evidence>